<keyword evidence="1" id="KW-0812">Transmembrane</keyword>
<protein>
    <submittedName>
        <fullName evidence="2">Uncharacterized protein</fullName>
    </submittedName>
</protein>
<comment type="caution">
    <text evidence="2">The sequence shown here is derived from an EMBL/GenBank/DDBJ whole genome shotgun (WGS) entry which is preliminary data.</text>
</comment>
<gene>
    <name evidence="2" type="ORF">TL16_g13289</name>
</gene>
<dbReference type="EMBL" id="BLQM01000663">
    <property type="protein sequence ID" value="GMH96251.1"/>
    <property type="molecule type" value="Genomic_DNA"/>
</dbReference>
<dbReference type="AlphaFoldDB" id="A0A9W7BRR7"/>
<name>A0A9W7BRR7_9STRA</name>
<feature type="transmembrane region" description="Helical" evidence="1">
    <location>
        <begin position="6"/>
        <end position="23"/>
    </location>
</feature>
<keyword evidence="1" id="KW-0472">Membrane</keyword>
<keyword evidence="1" id="KW-1133">Transmembrane helix</keyword>
<organism evidence="2 3">
    <name type="scientific">Triparma laevis f. inornata</name>
    <dbReference type="NCBI Taxonomy" id="1714386"/>
    <lineage>
        <taxon>Eukaryota</taxon>
        <taxon>Sar</taxon>
        <taxon>Stramenopiles</taxon>
        <taxon>Ochrophyta</taxon>
        <taxon>Bolidophyceae</taxon>
        <taxon>Parmales</taxon>
        <taxon>Triparmaceae</taxon>
        <taxon>Triparma</taxon>
    </lineage>
</organism>
<proteinExistence type="predicted"/>
<sequence>MDVIALLSTYPFFSILLFISIAYKLRLLPKPHLDHIDKTLEPVFDFLSSLAESGNAFADQYNDSYIDPADKDQ</sequence>
<accession>A0A9W7BRR7</accession>
<reference evidence="3" key="1">
    <citation type="journal article" date="2023" name="Commun. Biol.">
        <title>Genome analysis of Parmales, the sister group of diatoms, reveals the evolutionary specialization of diatoms from phago-mixotrophs to photoautotrophs.</title>
        <authorList>
            <person name="Ban H."/>
            <person name="Sato S."/>
            <person name="Yoshikawa S."/>
            <person name="Yamada K."/>
            <person name="Nakamura Y."/>
            <person name="Ichinomiya M."/>
            <person name="Sato N."/>
            <person name="Blanc-Mathieu R."/>
            <person name="Endo H."/>
            <person name="Kuwata A."/>
            <person name="Ogata H."/>
        </authorList>
    </citation>
    <scope>NUCLEOTIDE SEQUENCE [LARGE SCALE GENOMIC DNA]</scope>
</reference>
<evidence type="ECO:0000256" key="1">
    <source>
        <dbReference type="SAM" id="Phobius"/>
    </source>
</evidence>
<dbReference type="Proteomes" id="UP001162640">
    <property type="component" value="Unassembled WGS sequence"/>
</dbReference>
<evidence type="ECO:0000313" key="3">
    <source>
        <dbReference type="Proteomes" id="UP001162640"/>
    </source>
</evidence>
<evidence type="ECO:0000313" key="2">
    <source>
        <dbReference type="EMBL" id="GMH96251.1"/>
    </source>
</evidence>